<dbReference type="GO" id="GO:0005777">
    <property type="term" value="C:peroxisome"/>
    <property type="evidence" value="ECO:0007669"/>
    <property type="project" value="TreeGrafter"/>
</dbReference>
<proteinExistence type="predicted"/>
<dbReference type="GO" id="GO:0004602">
    <property type="term" value="F:glutathione peroxidase activity"/>
    <property type="evidence" value="ECO:0007669"/>
    <property type="project" value="TreeGrafter"/>
</dbReference>
<dbReference type="InterPro" id="IPR051924">
    <property type="entry name" value="GST_Kappa/NadH"/>
</dbReference>
<evidence type="ECO:0000313" key="2">
    <source>
        <dbReference type="Proteomes" id="UP000515140"/>
    </source>
</evidence>
<dbReference type="RefSeq" id="XP_020853670.1">
    <property type="nucleotide sequence ID" value="XM_020998011.1"/>
</dbReference>
<evidence type="ECO:0000313" key="4">
    <source>
        <dbReference type="RefSeq" id="XP_020853669.1"/>
    </source>
</evidence>
<dbReference type="GO" id="GO:0005739">
    <property type="term" value="C:mitochondrion"/>
    <property type="evidence" value="ECO:0007669"/>
    <property type="project" value="TreeGrafter"/>
</dbReference>
<dbReference type="Gene3D" id="3.40.30.10">
    <property type="entry name" value="Glutaredoxin"/>
    <property type="match status" value="1"/>
</dbReference>
<dbReference type="PANTHER" id="PTHR42943">
    <property type="entry name" value="GLUTATHIONE S-TRANSFERASE KAPPA"/>
    <property type="match status" value="1"/>
</dbReference>
<keyword evidence="2" id="KW-1185">Reference proteome</keyword>
<evidence type="ECO:0000313" key="3">
    <source>
        <dbReference type="RefSeq" id="XP_020853668.1"/>
    </source>
</evidence>
<dbReference type="InterPro" id="IPR001853">
    <property type="entry name" value="DSBA-like_thioredoxin_dom"/>
</dbReference>
<name>A0A6P5LA85_PHACI</name>
<dbReference type="GO" id="GO:0006749">
    <property type="term" value="P:glutathione metabolic process"/>
    <property type="evidence" value="ECO:0007669"/>
    <property type="project" value="TreeGrafter"/>
</dbReference>
<gene>
    <name evidence="3 4 5" type="primary">LOC110216226</name>
</gene>
<sequence>MEENECPMRGFTKELAPRNRPPALLPQKGKYMFMDLQHLRKFYQVPIQAPKDFLSVILEKGSRTAMQFLTAVKLENPEMLERVSRELWMMKISPNPRASWLMELLAHLLGEQWQGPVPSTVKGKL</sequence>
<dbReference type="GO" id="GO:0004364">
    <property type="term" value="F:glutathione transferase activity"/>
    <property type="evidence" value="ECO:0007669"/>
    <property type="project" value="TreeGrafter"/>
</dbReference>
<feature type="domain" description="DSBA-like thioredoxin" evidence="1">
    <location>
        <begin position="17"/>
        <end position="90"/>
    </location>
</feature>
<reference evidence="3 4" key="1">
    <citation type="submission" date="2025-04" db="UniProtKB">
        <authorList>
            <consortium name="RefSeq"/>
        </authorList>
    </citation>
    <scope>IDENTIFICATION</scope>
    <source>
        <tissue evidence="3 4">Spleen</tissue>
    </source>
</reference>
<protein>
    <submittedName>
        <fullName evidence="3 4">Glutathione S-transferase kappa 1-like isoform X1</fullName>
    </submittedName>
</protein>
<dbReference type="Proteomes" id="UP000515140">
    <property type="component" value="Unplaced"/>
</dbReference>
<dbReference type="RefSeq" id="XP_020853668.1">
    <property type="nucleotide sequence ID" value="XM_020998009.1"/>
</dbReference>
<dbReference type="GeneID" id="110216226"/>
<accession>A0A6P5LA85</accession>
<dbReference type="PANTHER" id="PTHR42943:SF2">
    <property type="entry name" value="GLUTATHIONE S-TRANSFERASE KAPPA 1"/>
    <property type="match status" value="1"/>
</dbReference>
<evidence type="ECO:0000259" key="1">
    <source>
        <dbReference type="Pfam" id="PF01323"/>
    </source>
</evidence>
<dbReference type="KEGG" id="pcw:110216226"/>
<dbReference type="Pfam" id="PF01323">
    <property type="entry name" value="DSBA"/>
    <property type="match status" value="1"/>
</dbReference>
<organism evidence="2 4">
    <name type="scientific">Phascolarctos cinereus</name>
    <name type="common">Koala</name>
    <dbReference type="NCBI Taxonomy" id="38626"/>
    <lineage>
        <taxon>Eukaryota</taxon>
        <taxon>Metazoa</taxon>
        <taxon>Chordata</taxon>
        <taxon>Craniata</taxon>
        <taxon>Vertebrata</taxon>
        <taxon>Euteleostomi</taxon>
        <taxon>Mammalia</taxon>
        <taxon>Metatheria</taxon>
        <taxon>Diprotodontia</taxon>
        <taxon>Phascolarctidae</taxon>
        <taxon>Phascolarctos</taxon>
    </lineage>
</organism>
<evidence type="ECO:0000313" key="5">
    <source>
        <dbReference type="RefSeq" id="XP_020853670.1"/>
    </source>
</evidence>
<dbReference type="AlphaFoldDB" id="A0A6P5LA85"/>
<dbReference type="RefSeq" id="XP_020853669.1">
    <property type="nucleotide sequence ID" value="XM_020998010.1"/>
</dbReference>